<dbReference type="InterPro" id="IPR003661">
    <property type="entry name" value="HisK_dim/P_dom"/>
</dbReference>
<evidence type="ECO:0000256" key="3">
    <source>
        <dbReference type="ARBA" id="ARBA00022553"/>
    </source>
</evidence>
<dbReference type="GO" id="GO:0000155">
    <property type="term" value="F:phosphorelay sensor kinase activity"/>
    <property type="evidence" value="ECO:0007669"/>
    <property type="project" value="InterPro"/>
</dbReference>
<dbReference type="SUPFAM" id="SSF47226">
    <property type="entry name" value="Histidine-containing phosphotransfer domain, HPT domain"/>
    <property type="match status" value="1"/>
</dbReference>
<dbReference type="Gene3D" id="1.20.120.160">
    <property type="entry name" value="HPT domain"/>
    <property type="match status" value="1"/>
</dbReference>
<evidence type="ECO:0000259" key="11">
    <source>
        <dbReference type="PROSITE" id="PS50894"/>
    </source>
</evidence>
<dbReference type="EC" id="2.7.13.3" evidence="2"/>
<keyword evidence="6" id="KW-0902">Two-component regulatory system</keyword>
<accession>A0A839IL10</accession>
<dbReference type="CDD" id="cd17546">
    <property type="entry name" value="REC_hyHK_CKI1_RcsC-like"/>
    <property type="match status" value="1"/>
</dbReference>
<dbReference type="SUPFAM" id="SSF47384">
    <property type="entry name" value="Homodimeric domain of signal transducing histidine kinase"/>
    <property type="match status" value="1"/>
</dbReference>
<dbReference type="GO" id="GO:0005886">
    <property type="term" value="C:plasma membrane"/>
    <property type="evidence" value="ECO:0007669"/>
    <property type="project" value="UniProtKB-SubCell"/>
</dbReference>
<dbReference type="RefSeq" id="WP_182807004.1">
    <property type="nucleotide sequence ID" value="NZ_JACJFM010000001.1"/>
</dbReference>
<dbReference type="InterPro" id="IPR036097">
    <property type="entry name" value="HisK_dim/P_sf"/>
</dbReference>
<proteinExistence type="predicted"/>
<dbReference type="Pfam" id="PF02518">
    <property type="entry name" value="HATPase_c"/>
    <property type="match status" value="1"/>
</dbReference>
<feature type="domain" description="HPt" evidence="11">
    <location>
        <begin position="710"/>
        <end position="807"/>
    </location>
</feature>
<reference evidence="12 13" key="1">
    <citation type="submission" date="2020-08" db="EMBL/GenBank/DDBJ databases">
        <title>Oceanospirillum sp. nov. isolated from marine sediment.</title>
        <authorList>
            <person name="Ji X."/>
        </authorList>
    </citation>
    <scope>NUCLEOTIDE SEQUENCE [LARGE SCALE GENOMIC DNA]</scope>
    <source>
        <strain evidence="12 13">D5</strain>
    </source>
</reference>
<keyword evidence="4" id="KW-0808">Transferase</keyword>
<dbReference type="Gene3D" id="3.40.50.2300">
    <property type="match status" value="2"/>
</dbReference>
<evidence type="ECO:0000256" key="7">
    <source>
        <dbReference type="PROSITE-ProRule" id="PRU00110"/>
    </source>
</evidence>
<organism evidence="12 13">
    <name type="scientific">Oceanospirillum sediminis</name>
    <dbReference type="NCBI Taxonomy" id="2760088"/>
    <lineage>
        <taxon>Bacteria</taxon>
        <taxon>Pseudomonadati</taxon>
        <taxon>Pseudomonadota</taxon>
        <taxon>Gammaproteobacteria</taxon>
        <taxon>Oceanospirillales</taxon>
        <taxon>Oceanospirillaceae</taxon>
        <taxon>Oceanospirillum</taxon>
    </lineage>
</organism>
<dbReference type="FunFam" id="3.30.565.10:FF:000010">
    <property type="entry name" value="Sensor histidine kinase RcsC"/>
    <property type="match status" value="1"/>
</dbReference>
<dbReference type="CDD" id="cd16922">
    <property type="entry name" value="HATPase_EvgS-ArcB-TorS-like"/>
    <property type="match status" value="1"/>
</dbReference>
<evidence type="ECO:0000256" key="1">
    <source>
        <dbReference type="ARBA" id="ARBA00000085"/>
    </source>
</evidence>
<name>A0A839IL10_9GAMM</name>
<dbReference type="SUPFAM" id="SSF55781">
    <property type="entry name" value="GAF domain-like"/>
    <property type="match status" value="1"/>
</dbReference>
<dbReference type="EMBL" id="JACJFM010000001">
    <property type="protein sequence ID" value="MBB1485232.1"/>
    <property type="molecule type" value="Genomic_DNA"/>
</dbReference>
<dbReference type="Proteomes" id="UP000565262">
    <property type="component" value="Unassembled WGS sequence"/>
</dbReference>
<feature type="modified residue" description="Phosphohistidine" evidence="7">
    <location>
        <position position="749"/>
    </location>
</feature>
<dbReference type="InterPro" id="IPR003018">
    <property type="entry name" value="GAF"/>
</dbReference>
<gene>
    <name evidence="12" type="ORF">H4O21_01175</name>
</gene>
<dbReference type="AlphaFoldDB" id="A0A839IL10"/>
<dbReference type="InterPro" id="IPR036890">
    <property type="entry name" value="HATPase_C_sf"/>
</dbReference>
<dbReference type="PRINTS" id="PR00344">
    <property type="entry name" value="BCTRLSENSOR"/>
</dbReference>
<dbReference type="GO" id="GO:0005524">
    <property type="term" value="F:ATP binding"/>
    <property type="evidence" value="ECO:0007669"/>
    <property type="project" value="UniProtKB-KW"/>
</dbReference>
<dbReference type="InterPro" id="IPR011006">
    <property type="entry name" value="CheY-like_superfamily"/>
</dbReference>
<dbReference type="Gene3D" id="1.10.287.130">
    <property type="match status" value="1"/>
</dbReference>
<evidence type="ECO:0000256" key="5">
    <source>
        <dbReference type="ARBA" id="ARBA00022777"/>
    </source>
</evidence>
<feature type="domain" description="Response regulatory" evidence="10">
    <location>
        <begin position="557"/>
        <end position="676"/>
    </location>
</feature>
<dbReference type="PROSITE" id="PS50110">
    <property type="entry name" value="RESPONSE_REGULATORY"/>
    <property type="match status" value="1"/>
</dbReference>
<dbReference type="SUPFAM" id="SSF55874">
    <property type="entry name" value="ATPase domain of HSP90 chaperone/DNA topoisomerase II/histidine kinase"/>
    <property type="match status" value="1"/>
</dbReference>
<keyword evidence="5" id="KW-0418">Kinase</keyword>
<dbReference type="SMART" id="SM00388">
    <property type="entry name" value="HisKA"/>
    <property type="match status" value="1"/>
</dbReference>
<dbReference type="InterPro" id="IPR029016">
    <property type="entry name" value="GAF-like_dom_sf"/>
</dbReference>
<evidence type="ECO:0000256" key="2">
    <source>
        <dbReference type="ARBA" id="ARBA00012438"/>
    </source>
</evidence>
<evidence type="ECO:0000313" key="13">
    <source>
        <dbReference type="Proteomes" id="UP000565262"/>
    </source>
</evidence>
<dbReference type="Pfam" id="PF01590">
    <property type="entry name" value="GAF"/>
    <property type="match status" value="1"/>
</dbReference>
<sequence length="807" mass="90058">MIRADLPADEKQRLQALFDYDILDTEAEKVFDDLTRLASEICDTPIALISLIDPERQWFKSARGIDASETSRDIAFCAHAIHQRHIFEIPDATQDIRFHDNPLVTGEPNIRFYAGAQLITPEGYAIGTLCTISDKPKILNDQQRNALEILSREVISQLELRQKIKQLQVAGENKTAFLSDMSHEIRTPLNGIIGTLELLQDSGMNPAQQSLINLALKNSESLLGILNDVLDLSKIEAGKIELDYTEFNLLELMADVASVYAIKAEEKQLDLICPANFIAHSHVRADALRIRQVLNNLLSNAIKFTSEGEVRVSTDIISESEHQLALRFSVADTGIGMTDEQTSELFQRFGQAEQSTCRQYGGTGLGLTISRQLIELMGGNIEVYSQPGTGTTFWFTLTLEKARSPEISIPDSLQDLRVLVMHSHSCYQQLLNELLNHWNIAHQVTSSYDAALEVLDNARLSGRPFNLILADEKTEQKQTVRLIDQITNQTDCTGLRCILLSHPAILQDSHFYQKYDAVIRHPIIPSELLNSLIQVTGVLPPLNTETEKTPGIQFSGKILVVEDNITNQIVTRGILEKYGLTVQVAEHGQQALERVKEQAFDLIFMDCQMPVMDGYQATQHIRQLNQAATSADVPVIALSANAMAAESERCIQVGMNDFLSKPVKRSALESMLQQWLPETESEVTSAVTSDSEPYLPVFNFSSFSERMLADPLLMQAAIEPVLQDLPAQLTSIRLHLNNNDTENLLRVLHQSKGMLANVSADQLTEQLTRLEGAVREKGVEAISPELSRLEQNIALFLSQVQQDLFNN</sequence>
<dbReference type="Gene3D" id="3.30.450.40">
    <property type="match status" value="1"/>
</dbReference>
<evidence type="ECO:0000313" key="12">
    <source>
        <dbReference type="EMBL" id="MBB1485232.1"/>
    </source>
</evidence>
<evidence type="ECO:0000259" key="9">
    <source>
        <dbReference type="PROSITE" id="PS50109"/>
    </source>
</evidence>
<dbReference type="PROSITE" id="PS50894">
    <property type="entry name" value="HPT"/>
    <property type="match status" value="1"/>
</dbReference>
<dbReference type="SMART" id="SM00387">
    <property type="entry name" value="HATPase_c"/>
    <property type="match status" value="1"/>
</dbReference>
<dbReference type="Pfam" id="PF00512">
    <property type="entry name" value="HisKA"/>
    <property type="match status" value="1"/>
</dbReference>
<feature type="domain" description="Histidine kinase" evidence="9">
    <location>
        <begin position="180"/>
        <end position="401"/>
    </location>
</feature>
<dbReference type="PANTHER" id="PTHR45339">
    <property type="entry name" value="HYBRID SIGNAL TRANSDUCTION HISTIDINE KINASE J"/>
    <property type="match status" value="1"/>
</dbReference>
<evidence type="ECO:0000256" key="4">
    <source>
        <dbReference type="ARBA" id="ARBA00022679"/>
    </source>
</evidence>
<dbReference type="CDD" id="cd00082">
    <property type="entry name" value="HisKA"/>
    <property type="match status" value="1"/>
</dbReference>
<dbReference type="SMART" id="SM00448">
    <property type="entry name" value="REC"/>
    <property type="match status" value="1"/>
</dbReference>
<protein>
    <recommendedName>
        <fullName evidence="2">histidine kinase</fullName>
        <ecNumber evidence="2">2.7.13.3</ecNumber>
    </recommendedName>
</protein>
<dbReference type="InterPro" id="IPR003594">
    <property type="entry name" value="HATPase_dom"/>
</dbReference>
<comment type="caution">
    <text evidence="12">The sequence shown here is derived from an EMBL/GenBank/DDBJ whole genome shotgun (WGS) entry which is preliminary data.</text>
</comment>
<feature type="modified residue" description="4-aspartylphosphate" evidence="8">
    <location>
        <position position="606"/>
    </location>
</feature>
<dbReference type="InterPro" id="IPR001789">
    <property type="entry name" value="Sig_transdc_resp-reg_receiver"/>
</dbReference>
<dbReference type="InterPro" id="IPR005467">
    <property type="entry name" value="His_kinase_dom"/>
</dbReference>
<dbReference type="SMART" id="SM00065">
    <property type="entry name" value="GAF"/>
    <property type="match status" value="1"/>
</dbReference>
<keyword evidence="3 8" id="KW-0597">Phosphoprotein</keyword>
<dbReference type="Pfam" id="PF01627">
    <property type="entry name" value="Hpt"/>
    <property type="match status" value="1"/>
</dbReference>
<evidence type="ECO:0000259" key="10">
    <source>
        <dbReference type="PROSITE" id="PS50110"/>
    </source>
</evidence>
<dbReference type="InterPro" id="IPR008207">
    <property type="entry name" value="Sig_transdc_His_kin_Hpt_dom"/>
</dbReference>
<dbReference type="InterPro" id="IPR036641">
    <property type="entry name" value="HPT_dom_sf"/>
</dbReference>
<dbReference type="PANTHER" id="PTHR45339:SF5">
    <property type="entry name" value="HISTIDINE KINASE"/>
    <property type="match status" value="1"/>
</dbReference>
<keyword evidence="13" id="KW-1185">Reference proteome</keyword>
<dbReference type="InterPro" id="IPR004358">
    <property type="entry name" value="Sig_transdc_His_kin-like_C"/>
</dbReference>
<dbReference type="Pfam" id="PF00072">
    <property type="entry name" value="Response_reg"/>
    <property type="match status" value="1"/>
</dbReference>
<evidence type="ECO:0000256" key="8">
    <source>
        <dbReference type="PROSITE-ProRule" id="PRU00169"/>
    </source>
</evidence>
<comment type="catalytic activity">
    <reaction evidence="1">
        <text>ATP + protein L-histidine = ADP + protein N-phospho-L-histidine.</text>
        <dbReference type="EC" id="2.7.13.3"/>
    </reaction>
</comment>
<dbReference type="SUPFAM" id="SSF52172">
    <property type="entry name" value="CheY-like"/>
    <property type="match status" value="2"/>
</dbReference>
<dbReference type="Gene3D" id="3.30.565.10">
    <property type="entry name" value="Histidine kinase-like ATPase, C-terminal domain"/>
    <property type="match status" value="1"/>
</dbReference>
<evidence type="ECO:0000256" key="6">
    <source>
        <dbReference type="ARBA" id="ARBA00023012"/>
    </source>
</evidence>
<dbReference type="PROSITE" id="PS50109">
    <property type="entry name" value="HIS_KIN"/>
    <property type="match status" value="1"/>
</dbReference>